<dbReference type="EMBL" id="AVOT02005306">
    <property type="protein sequence ID" value="MBW0478748.1"/>
    <property type="molecule type" value="Genomic_DNA"/>
</dbReference>
<protein>
    <submittedName>
        <fullName evidence="2">Uncharacterized protein</fullName>
    </submittedName>
</protein>
<name>A0A9Q3GSQ8_9BASI</name>
<reference evidence="2" key="1">
    <citation type="submission" date="2021-03" db="EMBL/GenBank/DDBJ databases">
        <title>Draft genome sequence of rust myrtle Austropuccinia psidii MF-1, a brazilian biotype.</title>
        <authorList>
            <person name="Quecine M.C."/>
            <person name="Pachon D.M.R."/>
            <person name="Bonatelli M.L."/>
            <person name="Correr F.H."/>
            <person name="Franceschini L.M."/>
            <person name="Leite T.F."/>
            <person name="Margarido G.R.A."/>
            <person name="Almeida C.A."/>
            <person name="Ferrarezi J.A."/>
            <person name="Labate C.A."/>
        </authorList>
    </citation>
    <scope>NUCLEOTIDE SEQUENCE</scope>
    <source>
        <strain evidence="2">MF-1</strain>
    </source>
</reference>
<evidence type="ECO:0000313" key="2">
    <source>
        <dbReference type="EMBL" id="MBW0478748.1"/>
    </source>
</evidence>
<comment type="caution">
    <text evidence="2">The sequence shown here is derived from an EMBL/GenBank/DDBJ whole genome shotgun (WGS) entry which is preliminary data.</text>
</comment>
<keyword evidence="3" id="KW-1185">Reference proteome</keyword>
<dbReference type="AlphaFoldDB" id="A0A9Q3GSQ8"/>
<feature type="compositionally biased region" description="Polar residues" evidence="1">
    <location>
        <begin position="61"/>
        <end position="88"/>
    </location>
</feature>
<sequence>MGGILFSPTIDIGNSRWENDFSQDGLKNISASPTPLHYPYGDCSMDNGLPPLNLHGRECPSSHSKPQKSVAQTTSHQQIELSSSFSRP</sequence>
<feature type="region of interest" description="Disordered" evidence="1">
    <location>
        <begin position="51"/>
        <end position="88"/>
    </location>
</feature>
<dbReference type="Proteomes" id="UP000765509">
    <property type="component" value="Unassembled WGS sequence"/>
</dbReference>
<proteinExistence type="predicted"/>
<organism evidence="2 3">
    <name type="scientific">Austropuccinia psidii MF-1</name>
    <dbReference type="NCBI Taxonomy" id="1389203"/>
    <lineage>
        <taxon>Eukaryota</taxon>
        <taxon>Fungi</taxon>
        <taxon>Dikarya</taxon>
        <taxon>Basidiomycota</taxon>
        <taxon>Pucciniomycotina</taxon>
        <taxon>Pucciniomycetes</taxon>
        <taxon>Pucciniales</taxon>
        <taxon>Sphaerophragmiaceae</taxon>
        <taxon>Austropuccinia</taxon>
    </lineage>
</organism>
<accession>A0A9Q3GSQ8</accession>
<evidence type="ECO:0000313" key="3">
    <source>
        <dbReference type="Proteomes" id="UP000765509"/>
    </source>
</evidence>
<gene>
    <name evidence="2" type="ORF">O181_018463</name>
</gene>
<evidence type="ECO:0000256" key="1">
    <source>
        <dbReference type="SAM" id="MobiDB-lite"/>
    </source>
</evidence>